<dbReference type="Proteomes" id="UP001071230">
    <property type="component" value="Unassembled WGS sequence"/>
</dbReference>
<proteinExistence type="predicted"/>
<dbReference type="InterPro" id="IPR050595">
    <property type="entry name" value="Bact_response_regulator"/>
</dbReference>
<dbReference type="InterPro" id="IPR011006">
    <property type="entry name" value="CheY-like_superfamily"/>
</dbReference>
<dbReference type="RefSeq" id="WP_240983521.1">
    <property type="nucleotide sequence ID" value="NZ_CDGJ01000019.1"/>
</dbReference>
<dbReference type="GO" id="GO:0000160">
    <property type="term" value="P:phosphorelay signal transduction system"/>
    <property type="evidence" value="ECO:0007669"/>
    <property type="project" value="InterPro"/>
</dbReference>
<dbReference type="SMART" id="SM00448">
    <property type="entry name" value="REC"/>
    <property type="match status" value="1"/>
</dbReference>
<feature type="domain" description="Response regulatory" evidence="5">
    <location>
        <begin position="3"/>
        <end position="117"/>
    </location>
</feature>
<reference evidence="7" key="1">
    <citation type="submission" date="2014-11" db="EMBL/GenBank/DDBJ databases">
        <authorList>
            <person name="Hornung B.V."/>
        </authorList>
    </citation>
    <scope>NUCLEOTIDE SEQUENCE</scope>
    <source>
        <strain evidence="7">INE</strain>
    </source>
</reference>
<sequence>MAKVLVVDDQLGVRLLLYETFREDRHEVEMAANGSEAIRLAREFGPDLILMDMKMPGMNGVETLRQIRSLNISAQVMMMTAYGDIHNMQQARELGAVHYLTKPFDLFELRDRVAEILGGKGQEFPAGG</sequence>
<gene>
    <name evidence="6" type="ORF">DEACI_0380</name>
    <name evidence="7" type="ORF">DEACI_0752</name>
</gene>
<evidence type="ECO:0000256" key="3">
    <source>
        <dbReference type="ARBA" id="ARBA00024867"/>
    </source>
</evidence>
<comment type="function">
    <text evidence="3">May play the central regulatory role in sporulation. It may be an element of the effector pathway responsible for the activation of sporulation genes in response to nutritional stress. Spo0A may act in concert with spo0H (a sigma factor) to control the expression of some genes that are critical to the sporulation process.</text>
</comment>
<dbReference type="EMBL" id="LR746496">
    <property type="protein sequence ID" value="CAA7599753.1"/>
    <property type="molecule type" value="Genomic_DNA"/>
</dbReference>
<feature type="modified residue" description="4-aspartylphosphate" evidence="4">
    <location>
        <position position="52"/>
    </location>
</feature>
<evidence type="ECO:0000313" key="8">
    <source>
        <dbReference type="Proteomes" id="UP001071230"/>
    </source>
</evidence>
<dbReference type="PROSITE" id="PS50110">
    <property type="entry name" value="RESPONSE_REGULATORY"/>
    <property type="match status" value="1"/>
</dbReference>
<protein>
    <recommendedName>
        <fullName evidence="1">Stage 0 sporulation protein A homolog</fullName>
    </recommendedName>
</protein>
<evidence type="ECO:0000313" key="7">
    <source>
        <dbReference type="EMBL" id="CEJ06304.1"/>
    </source>
</evidence>
<keyword evidence="2 4" id="KW-0597">Phosphoprotein</keyword>
<organism evidence="6">
    <name type="scientific">Acididesulfobacillus acetoxydans</name>
    <dbReference type="NCBI Taxonomy" id="1561005"/>
    <lineage>
        <taxon>Bacteria</taxon>
        <taxon>Bacillati</taxon>
        <taxon>Bacillota</taxon>
        <taxon>Clostridia</taxon>
        <taxon>Eubacteriales</taxon>
        <taxon>Peptococcaceae</taxon>
        <taxon>Acididesulfobacillus</taxon>
    </lineage>
</organism>
<dbReference type="InterPro" id="IPR001789">
    <property type="entry name" value="Sig_transdc_resp-reg_receiver"/>
</dbReference>
<keyword evidence="8" id="KW-1185">Reference proteome</keyword>
<dbReference type="EMBL" id="CDGJ01000019">
    <property type="protein sequence ID" value="CEJ06304.1"/>
    <property type="molecule type" value="Genomic_DNA"/>
</dbReference>
<dbReference type="AlphaFoldDB" id="A0A8S0VVL3"/>
<dbReference type="PANTHER" id="PTHR44591:SF3">
    <property type="entry name" value="RESPONSE REGULATORY DOMAIN-CONTAINING PROTEIN"/>
    <property type="match status" value="1"/>
</dbReference>
<reference evidence="6" key="2">
    <citation type="submission" date="2020-01" db="EMBL/GenBank/DDBJ databases">
        <authorList>
            <person name="Hornung B."/>
        </authorList>
    </citation>
    <scope>NUCLEOTIDE SEQUENCE</scope>
    <source>
        <strain evidence="6">PacBioINE</strain>
    </source>
</reference>
<dbReference type="PANTHER" id="PTHR44591">
    <property type="entry name" value="STRESS RESPONSE REGULATOR PROTEIN 1"/>
    <property type="match status" value="1"/>
</dbReference>
<dbReference type="Pfam" id="PF00072">
    <property type="entry name" value="Response_reg"/>
    <property type="match status" value="1"/>
</dbReference>
<dbReference type="SUPFAM" id="SSF52172">
    <property type="entry name" value="CheY-like"/>
    <property type="match status" value="1"/>
</dbReference>
<evidence type="ECO:0000256" key="1">
    <source>
        <dbReference type="ARBA" id="ARBA00018672"/>
    </source>
</evidence>
<dbReference type="Proteomes" id="UP000836597">
    <property type="component" value="Chromosome"/>
</dbReference>
<evidence type="ECO:0000256" key="4">
    <source>
        <dbReference type="PROSITE-ProRule" id="PRU00169"/>
    </source>
</evidence>
<dbReference type="KEGG" id="aacx:DEACI_0380"/>
<evidence type="ECO:0000259" key="5">
    <source>
        <dbReference type="PROSITE" id="PS50110"/>
    </source>
</evidence>
<name>A0A8S0VVL3_9FIRM</name>
<accession>A0A8S0VVL3</accession>
<evidence type="ECO:0000313" key="6">
    <source>
        <dbReference type="EMBL" id="CAA7599753.1"/>
    </source>
</evidence>
<dbReference type="Gene3D" id="3.40.50.2300">
    <property type="match status" value="1"/>
</dbReference>
<evidence type="ECO:0000256" key="2">
    <source>
        <dbReference type="ARBA" id="ARBA00022553"/>
    </source>
</evidence>